<dbReference type="InterPro" id="IPR010080">
    <property type="entry name" value="Thioester_reductase-like_dom"/>
</dbReference>
<dbReference type="SMART" id="SM00823">
    <property type="entry name" value="PKS_PP"/>
    <property type="match status" value="2"/>
</dbReference>
<dbReference type="Pfam" id="PF00501">
    <property type="entry name" value="AMP-binding"/>
    <property type="match status" value="2"/>
</dbReference>
<organism evidence="9 10">
    <name type="scientific">Mycolicibacterium conceptionense</name>
    <dbReference type="NCBI Taxonomy" id="451644"/>
    <lineage>
        <taxon>Bacteria</taxon>
        <taxon>Bacillati</taxon>
        <taxon>Actinomycetota</taxon>
        <taxon>Actinomycetes</taxon>
        <taxon>Mycobacteriales</taxon>
        <taxon>Mycobacteriaceae</taxon>
        <taxon>Mycolicibacterium</taxon>
    </lineage>
</organism>
<evidence type="ECO:0000313" key="10">
    <source>
        <dbReference type="Proteomes" id="UP000037594"/>
    </source>
</evidence>
<dbReference type="GO" id="GO:0031177">
    <property type="term" value="F:phosphopantetheine binding"/>
    <property type="evidence" value="ECO:0007669"/>
    <property type="project" value="InterPro"/>
</dbReference>
<keyword evidence="5" id="KW-0436">Ligase</keyword>
<name>A0A0J8WYJ7_9MYCO</name>
<dbReference type="PROSITE" id="PS50075">
    <property type="entry name" value="CARRIER"/>
    <property type="match status" value="2"/>
</dbReference>
<dbReference type="SUPFAM" id="SSF51735">
    <property type="entry name" value="NAD(P)-binding Rossmann-fold domains"/>
    <property type="match status" value="1"/>
</dbReference>
<dbReference type="CDD" id="cd05235">
    <property type="entry name" value="SDR_e1"/>
    <property type="match status" value="1"/>
</dbReference>
<dbReference type="PROSITE" id="PS00012">
    <property type="entry name" value="PHOSPHOPANTETHEINE"/>
    <property type="match status" value="2"/>
</dbReference>
<dbReference type="Gene3D" id="1.10.1200.10">
    <property type="entry name" value="ACP-like"/>
    <property type="match status" value="2"/>
</dbReference>
<keyword evidence="7" id="KW-0045">Antibiotic biosynthesis</keyword>
<dbReference type="OrthoDB" id="4510129at2"/>
<dbReference type="NCBIfam" id="TIGR01746">
    <property type="entry name" value="Thioester-redct"/>
    <property type="match status" value="1"/>
</dbReference>
<dbReference type="InterPro" id="IPR020845">
    <property type="entry name" value="AMP-binding_CS"/>
</dbReference>
<dbReference type="Pfam" id="PF07993">
    <property type="entry name" value="NAD_binding_4"/>
    <property type="match status" value="1"/>
</dbReference>
<sequence length="2579" mass="277873">MSIDASRTLLSFDLLDDDEHDRLDDWGNRSVLSRPASDPVTIPVLFSAQVDRAPESVALVCGDRSWSYRELDEQSNRLAHLLAGHGAGPGETVALLISRSAEAIVSILAVLKTGAAYLPIDPAHPDDRIAFMLTDAEPVVAVSTAELRDRLDRGDVPVIGVDDPAVESQPGSALPGPQPDDLAYMTYTSGTTGVPKAVAVTHRNVTSLVEHLHADLPAEPGQAWSQWHSLVFDVSVWEIWGALLHGGRLVIVPEAAASSPDDLHSLLLTEKVGVLCLTPSAAGMLSPERLESTTLVVAGEACPTELVDRWAPGRVMINAYGPTEATVYAAMSAPLSRSETAGAVVPIGSPVPGAALFVLDQWLRPTAEGVVGELYVAGAGVAVGYARRPGLTASRFVACPFGGADAPGKVMYRTGDLVRWGDDGQLQYLGRADEQVKIRGYRIELGEVQAALAALDGVTQAVVIAREDRPGDKRLVGYVTGTADPAQMRSALAKRLPAYMVPAAVVVVDAFPLTVNGKLDKRALPAPEYRSAGAGYRAPSNPVEEILADIFAQVLGVDRVGVDDSFLDLGGDSILSMQVVARARAAGVRCRPRDIFVEQTVAGVAQVAVFADPEHAVIDEGIGPVSATPIMRWLRDVQGPIDQFNQTVVLRAPDGVGEADAVVIVQELLDRHPTLRMLAETDADGEWSLRVPDKGAVDARDCMSVVEELSDDALVAALTQLDPAAGSVLRALWVPASGQLVLMIHHLAVDGVSWRILLEDLNIAWAQHHSGQPVQLPRGGTSFARWSHLLTEHAGDANVVRHADAWRKVLEVPASLPPVQPDVDTYANAGQLAVDLDVETTRALLGPVPAAFHAGVQDILLIAFGLAWAEYLGTGSLPISFDVEGHGRSEDIGGAALDSDVDLSRTVGWFTTKYPVALATPELPWAQVISGDAELGEIIKEAKEQLRALPDDLTYGMLRYLNPDVELEGADPTIGFNYLGRIAGGMADLGEDLWRIDQDALSSTGVVSEVPMPLMHTVELNAGTVDTDAGPSLQAAWTWAPSVVGRDQVDRLSRLWFQALKGICAHVNSGGGGLTPSDVLPARLTQRQIDELELEYAVADVLPLTPVQQGLLFHSTFARGRGAHDDVYAVQLDITIAGVVDQHRLRDAVHTVVDRHPNLAARFCGQFGEPVQAIPADPVMAWRYLDLRGDDRISDDEVRALCDAERAAVCDLGERPTFRAALIRTAGDGHRLVLTFHHIVIDGWSLPILLREIFASYFGQRLPAPASYRNFVSWLADQDRDAAREAWRNVLDGFQTPTLVAPPVEPGPRGIQTYRVPAETTRALSELARTQRTTVATVLQAGWAQLLMWLTGQHDVTFGTAVSGRPADLPGADSMVGLLINTVPVRARTTATTTVAELLDQLQRAHNDTLEHEHLALTEIHHLAGHEQLFDTLFLYESYPIDTSAFLGVQELAVTEFNNREYNHYPLSVMALPGHELGLRLEFDSDVFDSGQIDALVERFQRLLVDMTVDPERRVSAMDVLESSEHDRLDAWSHREILTRPVAAPISIPEMFSRQVERDPGAPALTFGDHSLTYDELDEEARRLANLLALMGAGPGQIVALLAPRSDQAIVAILAVLKTGAAYLPIDPAVPAARLEFMLADAAPIIAVTTAELRSRLDGADVQIVEVDDPAVESAGLIYPTADLLPPAADDIAYLIYTSGTTGTPKGVAVTHGNVTQVLERLHPDLPAGPGQVWSQWHSLVFDVSVWEIWGALLHGSQLVIVPEAVAGSPDDLHDLLVAEGVTVLYQTPSAVGMLSPEGLEHTTLVVAGEACPSEVVDRWAPGRVMINAYGPTEATIYGAMSAPLTPGAAGGAVPIGSPVPSGATFVLDEWLRPVSAGVVGELYLAGRGVGVGYLNRSGLTASRFVACPFGGQDAPGKVMYRTGDLVKWDDEGQLHYLGRADEQVKIRGYRIELGEIQAALAELDGVTQAAVVAREDRPGDKRLVGYITGNADPTQLRKELGERLPAYMVPAAIVVLDVLPLTVNGKLDRRALPAPGYRDGARYRAPGTPTEQTLAGIYAHVLGLERVGIDDSFFDLGGDSISAMRAIAAINTAFDAELAVRTLFEKPSVAALSLQLTSETGTDVAAAPTGVSFTSVHGTEAGEVYARDLTLDKFIDGTTLRTARALPRPNGQVQTVLLTGATGFLGRYLLLDWLKRLRRVDDTVICLVRADSDEEAYRRLEATFDTDPVLLRHFRELAAERLEVIAGDKGEPNLGLDEERWRQLAERVDLIVDSAAFVNSVLPYRELFGPNVVGTAELIRFALTTKLKPYNFVSTSDVGRQIEPSKFTEDADIRVASPVRTVDAGYANGYGNSKWAGEVLLREAHDLCDLPVAVFRSGMIMADPAYAGQLNLTDTVSRMVLSIVATGVAPESFYRLGDDGRRQRAHFDGLPVDFVAEAITTLGWEVARSASAGFETYHVMNPHDDGIGIDTYIDWLIEAGYPIQRVSDFGEWLQRFEAGLKALPERQRQGSVLQMLTLLQQQGGELEAPEPTQGSYAPADRFRAAVRRAKVGAANDIPRVTPEVILKYVTDLQSLGML</sequence>
<dbReference type="RefSeq" id="WP_047040406.1">
    <property type="nucleotide sequence ID" value="NZ_LFOD01000009.1"/>
</dbReference>
<dbReference type="FunFam" id="1.10.1200.10:FF:000005">
    <property type="entry name" value="Nonribosomal peptide synthetase 1"/>
    <property type="match status" value="2"/>
</dbReference>
<comment type="similarity">
    <text evidence="2">Belongs to the ATP-dependent AMP-binding enzyme family.</text>
</comment>
<dbReference type="FunFam" id="3.30.300.30:FF:000010">
    <property type="entry name" value="Enterobactin synthetase component F"/>
    <property type="match status" value="2"/>
</dbReference>
<evidence type="ECO:0000256" key="6">
    <source>
        <dbReference type="ARBA" id="ARBA00022737"/>
    </source>
</evidence>
<feature type="domain" description="Carrier" evidence="8">
    <location>
        <begin position="2046"/>
        <end position="2121"/>
    </location>
</feature>
<dbReference type="InterPro" id="IPR009081">
    <property type="entry name" value="PP-bd_ACP"/>
</dbReference>
<dbReference type="FunFam" id="3.40.50.980:FF:000001">
    <property type="entry name" value="Non-ribosomal peptide synthetase"/>
    <property type="match status" value="2"/>
</dbReference>
<dbReference type="CDD" id="cd19543">
    <property type="entry name" value="DCL_NRPS"/>
    <property type="match status" value="1"/>
</dbReference>
<dbReference type="InterPro" id="IPR025110">
    <property type="entry name" value="AMP-bd_C"/>
</dbReference>
<dbReference type="InterPro" id="IPR023213">
    <property type="entry name" value="CAT-like_dom_sf"/>
</dbReference>
<comment type="cofactor">
    <cofactor evidence="1">
        <name>pantetheine 4'-phosphate</name>
        <dbReference type="ChEBI" id="CHEBI:47942"/>
    </cofactor>
</comment>
<dbReference type="NCBIfam" id="NF003417">
    <property type="entry name" value="PRK04813.1"/>
    <property type="match status" value="2"/>
</dbReference>
<dbReference type="InterPro" id="IPR001242">
    <property type="entry name" value="Condensation_dom"/>
</dbReference>
<dbReference type="PANTHER" id="PTHR45527">
    <property type="entry name" value="NONRIBOSOMAL PEPTIDE SYNTHETASE"/>
    <property type="match status" value="1"/>
</dbReference>
<dbReference type="SUPFAM" id="SSF52777">
    <property type="entry name" value="CoA-dependent acyltransferases"/>
    <property type="match status" value="4"/>
</dbReference>
<dbReference type="InterPro" id="IPR045851">
    <property type="entry name" value="AMP-bd_C_sf"/>
</dbReference>
<gene>
    <name evidence="9" type="ORF">ACT17_12905</name>
</gene>
<dbReference type="FunFam" id="3.40.50.12780:FF:000012">
    <property type="entry name" value="Non-ribosomal peptide synthetase"/>
    <property type="match status" value="2"/>
</dbReference>
<dbReference type="NCBIfam" id="TIGR01720">
    <property type="entry name" value="NRPS-para261"/>
    <property type="match status" value="1"/>
</dbReference>
<evidence type="ECO:0000256" key="7">
    <source>
        <dbReference type="ARBA" id="ARBA00023194"/>
    </source>
</evidence>
<dbReference type="Proteomes" id="UP000037594">
    <property type="component" value="Unassembled WGS sequence"/>
</dbReference>
<dbReference type="InterPro" id="IPR013120">
    <property type="entry name" value="FAR_NAD-bd"/>
</dbReference>
<dbReference type="SUPFAM" id="SSF56801">
    <property type="entry name" value="Acetyl-CoA synthetase-like"/>
    <property type="match status" value="2"/>
</dbReference>
<dbReference type="Pfam" id="PF13193">
    <property type="entry name" value="AMP-binding_C"/>
    <property type="match status" value="2"/>
</dbReference>
<dbReference type="Gene3D" id="3.30.559.10">
    <property type="entry name" value="Chloramphenicol acetyltransferase-like domain"/>
    <property type="match status" value="2"/>
</dbReference>
<evidence type="ECO:0000256" key="5">
    <source>
        <dbReference type="ARBA" id="ARBA00022598"/>
    </source>
</evidence>
<dbReference type="UniPathway" id="UPA00011"/>
<dbReference type="PROSITE" id="PS00455">
    <property type="entry name" value="AMP_BINDING"/>
    <property type="match status" value="2"/>
</dbReference>
<evidence type="ECO:0000256" key="4">
    <source>
        <dbReference type="ARBA" id="ARBA00022553"/>
    </source>
</evidence>
<dbReference type="Gene3D" id="3.40.50.720">
    <property type="entry name" value="NAD(P)-binding Rossmann-like Domain"/>
    <property type="match status" value="1"/>
</dbReference>
<dbReference type="InterPro" id="IPR010071">
    <property type="entry name" value="AA_adenyl_dom"/>
</dbReference>
<protein>
    <submittedName>
        <fullName evidence="9">Peptide synthetase</fullName>
    </submittedName>
</protein>
<keyword evidence="6" id="KW-0677">Repeat</keyword>
<evidence type="ECO:0000313" key="9">
    <source>
        <dbReference type="EMBL" id="KMV18189.1"/>
    </source>
</evidence>
<dbReference type="InterPro" id="IPR036291">
    <property type="entry name" value="NAD(P)-bd_dom_sf"/>
</dbReference>
<evidence type="ECO:0000259" key="8">
    <source>
        <dbReference type="PROSITE" id="PS50075"/>
    </source>
</evidence>
<dbReference type="SUPFAM" id="SSF47336">
    <property type="entry name" value="ACP-like"/>
    <property type="match status" value="2"/>
</dbReference>
<dbReference type="PANTHER" id="PTHR45527:SF1">
    <property type="entry name" value="FATTY ACID SYNTHASE"/>
    <property type="match status" value="1"/>
</dbReference>
<dbReference type="InterPro" id="IPR042099">
    <property type="entry name" value="ANL_N_sf"/>
</dbReference>
<dbReference type="InterPro" id="IPR006162">
    <property type="entry name" value="Ppantetheine_attach_site"/>
</dbReference>
<dbReference type="Pfam" id="PF00550">
    <property type="entry name" value="PP-binding"/>
    <property type="match status" value="2"/>
</dbReference>
<dbReference type="NCBIfam" id="TIGR01733">
    <property type="entry name" value="AA-adenyl-dom"/>
    <property type="match status" value="2"/>
</dbReference>
<accession>A0A0J8WYJ7</accession>
<dbReference type="InterPro" id="IPR010060">
    <property type="entry name" value="NRPS_synth"/>
</dbReference>
<dbReference type="GO" id="GO:0044550">
    <property type="term" value="P:secondary metabolite biosynthetic process"/>
    <property type="evidence" value="ECO:0007669"/>
    <property type="project" value="UniProtKB-ARBA"/>
</dbReference>
<dbReference type="EMBL" id="LFOD01000009">
    <property type="protein sequence ID" value="KMV18189.1"/>
    <property type="molecule type" value="Genomic_DNA"/>
</dbReference>
<evidence type="ECO:0000256" key="3">
    <source>
        <dbReference type="ARBA" id="ARBA00022450"/>
    </source>
</evidence>
<dbReference type="GO" id="GO:0043041">
    <property type="term" value="P:amino acid activation for nonribosomal peptide biosynthetic process"/>
    <property type="evidence" value="ECO:0007669"/>
    <property type="project" value="TreeGrafter"/>
</dbReference>
<dbReference type="InterPro" id="IPR036736">
    <property type="entry name" value="ACP-like_sf"/>
</dbReference>
<reference evidence="9 10" key="1">
    <citation type="submission" date="2015-06" db="EMBL/GenBank/DDBJ databases">
        <title>Genome sequence of Mycobacterium conceptionense strain MLE.</title>
        <authorList>
            <person name="Greninger A.L."/>
            <person name="Cunningham G."/>
            <person name="Chiu C.Y."/>
            <person name="Miller S."/>
        </authorList>
    </citation>
    <scope>NUCLEOTIDE SEQUENCE [LARGE SCALE GENOMIC DNA]</scope>
    <source>
        <strain evidence="9 10">MLE</strain>
    </source>
</reference>
<dbReference type="Gene3D" id="3.40.50.12780">
    <property type="entry name" value="N-terminal domain of ligase-like"/>
    <property type="match status" value="2"/>
</dbReference>
<dbReference type="InterPro" id="IPR020806">
    <property type="entry name" value="PKS_PP-bd"/>
</dbReference>
<keyword evidence="3" id="KW-0596">Phosphopantetheine</keyword>
<dbReference type="Gene3D" id="3.30.300.30">
    <property type="match status" value="2"/>
</dbReference>
<dbReference type="GO" id="GO:0005829">
    <property type="term" value="C:cytosol"/>
    <property type="evidence" value="ECO:0007669"/>
    <property type="project" value="TreeGrafter"/>
</dbReference>
<keyword evidence="4" id="KW-0597">Phosphoprotein</keyword>
<feature type="domain" description="Carrier" evidence="8">
    <location>
        <begin position="538"/>
        <end position="612"/>
    </location>
</feature>
<dbReference type="Pfam" id="PF00668">
    <property type="entry name" value="Condensation"/>
    <property type="match status" value="2"/>
</dbReference>
<comment type="caution">
    <text evidence="9">The sequence shown here is derived from an EMBL/GenBank/DDBJ whole genome shotgun (WGS) entry which is preliminary data.</text>
</comment>
<dbReference type="GO" id="GO:0008610">
    <property type="term" value="P:lipid biosynthetic process"/>
    <property type="evidence" value="ECO:0007669"/>
    <property type="project" value="UniProtKB-ARBA"/>
</dbReference>
<dbReference type="SMART" id="SM01294">
    <property type="entry name" value="PKS_PP_betabranch"/>
    <property type="match status" value="1"/>
</dbReference>
<evidence type="ECO:0000256" key="2">
    <source>
        <dbReference type="ARBA" id="ARBA00006432"/>
    </source>
</evidence>
<proteinExistence type="inferred from homology"/>
<dbReference type="Gene3D" id="3.30.559.30">
    <property type="entry name" value="Nonribosomal peptide synthetase, condensation domain"/>
    <property type="match status" value="2"/>
</dbReference>
<dbReference type="GO" id="GO:0016874">
    <property type="term" value="F:ligase activity"/>
    <property type="evidence" value="ECO:0007669"/>
    <property type="project" value="UniProtKB-KW"/>
</dbReference>
<evidence type="ECO:0000256" key="1">
    <source>
        <dbReference type="ARBA" id="ARBA00001957"/>
    </source>
</evidence>
<dbReference type="InterPro" id="IPR000873">
    <property type="entry name" value="AMP-dep_synth/lig_dom"/>
</dbReference>
<dbReference type="PATRIC" id="fig|451644.5.peg.2672"/>
<dbReference type="GO" id="GO:0017000">
    <property type="term" value="P:antibiotic biosynthetic process"/>
    <property type="evidence" value="ECO:0007669"/>
    <property type="project" value="UniProtKB-KW"/>
</dbReference>